<name>A0A2M7W493_9BACT</name>
<comment type="caution">
    <text evidence="1">The sequence shown here is derived from an EMBL/GenBank/DDBJ whole genome shotgun (WGS) entry which is preliminary data.</text>
</comment>
<accession>A0A2M7W493</accession>
<proteinExistence type="predicted"/>
<organism evidence="1 2">
    <name type="scientific">Candidatus Berkelbacteria bacterium CG_4_10_14_0_2_um_filter_35_9_33_12</name>
    <dbReference type="NCBI Taxonomy" id="1974499"/>
    <lineage>
        <taxon>Bacteria</taxon>
        <taxon>Candidatus Berkelbacteria</taxon>
    </lineage>
</organism>
<gene>
    <name evidence="1" type="ORF">COX60_01290</name>
</gene>
<dbReference type="AlphaFoldDB" id="A0A2M7W493"/>
<dbReference type="Proteomes" id="UP000230137">
    <property type="component" value="Unassembled WGS sequence"/>
</dbReference>
<sequence length="65" mass="7014">MSSASVGWHIPYADHFSSIGIFGKIGSRKGYNFTTSIKLSGILPTNSATAEFRIRFAKCAAINFA</sequence>
<evidence type="ECO:0000313" key="2">
    <source>
        <dbReference type="Proteomes" id="UP000230137"/>
    </source>
</evidence>
<reference evidence="2" key="1">
    <citation type="submission" date="2017-09" db="EMBL/GenBank/DDBJ databases">
        <title>Depth-based differentiation of microbial function through sediment-hosted aquifers and enrichment of novel symbionts in the deep terrestrial subsurface.</title>
        <authorList>
            <person name="Probst A.J."/>
            <person name="Ladd B."/>
            <person name="Jarett J.K."/>
            <person name="Geller-Mcgrath D.E."/>
            <person name="Sieber C.M.K."/>
            <person name="Emerson J.B."/>
            <person name="Anantharaman K."/>
            <person name="Thomas B.C."/>
            <person name="Malmstrom R."/>
            <person name="Stieglmeier M."/>
            <person name="Klingl A."/>
            <person name="Woyke T."/>
            <person name="Ryan C.M."/>
            <person name="Banfield J.F."/>
        </authorList>
    </citation>
    <scope>NUCLEOTIDE SEQUENCE [LARGE SCALE GENOMIC DNA]</scope>
</reference>
<evidence type="ECO:0000313" key="1">
    <source>
        <dbReference type="EMBL" id="PJA20562.1"/>
    </source>
</evidence>
<dbReference type="EMBL" id="PFQF01000024">
    <property type="protein sequence ID" value="PJA20562.1"/>
    <property type="molecule type" value="Genomic_DNA"/>
</dbReference>
<protein>
    <submittedName>
        <fullName evidence="1">Uncharacterized protein</fullName>
    </submittedName>
</protein>